<feature type="signal peptide" evidence="2">
    <location>
        <begin position="1"/>
        <end position="34"/>
    </location>
</feature>
<dbReference type="AlphaFoldDB" id="A0A8J3ZTQ5"/>
<accession>A0A8J3ZTQ5</accession>
<dbReference type="EMBL" id="BOPH01000050">
    <property type="protein sequence ID" value="GIJ68827.1"/>
    <property type="molecule type" value="Genomic_DNA"/>
</dbReference>
<evidence type="ECO:0000256" key="2">
    <source>
        <dbReference type="SAM" id="SignalP"/>
    </source>
</evidence>
<name>A0A8J3ZTQ5_9ACTN</name>
<feature type="chain" id="PRO_5035147656" evidence="2">
    <location>
        <begin position="35"/>
        <end position="272"/>
    </location>
</feature>
<organism evidence="3 4">
    <name type="scientific">Virgisporangium ochraceum</name>
    <dbReference type="NCBI Taxonomy" id="65505"/>
    <lineage>
        <taxon>Bacteria</taxon>
        <taxon>Bacillati</taxon>
        <taxon>Actinomycetota</taxon>
        <taxon>Actinomycetes</taxon>
        <taxon>Micromonosporales</taxon>
        <taxon>Micromonosporaceae</taxon>
        <taxon>Virgisporangium</taxon>
    </lineage>
</organism>
<evidence type="ECO:0000313" key="3">
    <source>
        <dbReference type="EMBL" id="GIJ68827.1"/>
    </source>
</evidence>
<keyword evidence="4" id="KW-1185">Reference proteome</keyword>
<sequence length="272" mass="29042">MSFFRAIRRPAVAVTALAAAVSATVLPLGSPASAASNAFSFTQIQGAAGDAAGLTPTVKAFQGLLGEPNNASNPPAKDGRREINWDGTPDAQSAPNLLPPDFFNTTVPRGAVFVSKNNKFSVSADDDNPTNTPPRFAEVNPQYDDIFATFSPQRLFTPVGTNVMGVRFFVPGTNRPATVKGFGAVFTDVDRSNVTKLELLDRHGKRLFVAYAPKATTADKGLSFVGVQTNADVYEVRITTGNAALGKNVKDDKKRDLVVMDDFLYAEPDALR</sequence>
<proteinExistence type="predicted"/>
<keyword evidence="2" id="KW-0732">Signal</keyword>
<dbReference type="Proteomes" id="UP000635606">
    <property type="component" value="Unassembled WGS sequence"/>
</dbReference>
<dbReference type="RefSeq" id="WP_203928770.1">
    <property type="nucleotide sequence ID" value="NZ_BOPH01000050.1"/>
</dbReference>
<protein>
    <submittedName>
        <fullName evidence="3">Uncharacterized protein</fullName>
    </submittedName>
</protein>
<gene>
    <name evidence="3" type="ORF">Voc01_037440</name>
</gene>
<comment type="caution">
    <text evidence="3">The sequence shown here is derived from an EMBL/GenBank/DDBJ whole genome shotgun (WGS) entry which is preliminary data.</text>
</comment>
<feature type="region of interest" description="Disordered" evidence="1">
    <location>
        <begin position="64"/>
        <end position="100"/>
    </location>
</feature>
<reference evidence="3" key="1">
    <citation type="submission" date="2021-01" db="EMBL/GenBank/DDBJ databases">
        <title>Whole genome shotgun sequence of Virgisporangium ochraceum NBRC 16418.</title>
        <authorList>
            <person name="Komaki H."/>
            <person name="Tamura T."/>
        </authorList>
    </citation>
    <scope>NUCLEOTIDE SEQUENCE</scope>
    <source>
        <strain evidence="3">NBRC 16418</strain>
    </source>
</reference>
<evidence type="ECO:0000313" key="4">
    <source>
        <dbReference type="Proteomes" id="UP000635606"/>
    </source>
</evidence>
<evidence type="ECO:0000256" key="1">
    <source>
        <dbReference type="SAM" id="MobiDB-lite"/>
    </source>
</evidence>